<evidence type="ECO:0000313" key="1">
    <source>
        <dbReference type="EMBL" id="EAY76226.1"/>
    </source>
</evidence>
<dbReference type="Proteomes" id="UP000007015">
    <property type="component" value="Chromosome 1"/>
</dbReference>
<organism evidence="1 2">
    <name type="scientific">Oryza sativa subsp. indica</name>
    <name type="common">Rice</name>
    <dbReference type="NCBI Taxonomy" id="39946"/>
    <lineage>
        <taxon>Eukaryota</taxon>
        <taxon>Viridiplantae</taxon>
        <taxon>Streptophyta</taxon>
        <taxon>Embryophyta</taxon>
        <taxon>Tracheophyta</taxon>
        <taxon>Spermatophyta</taxon>
        <taxon>Magnoliopsida</taxon>
        <taxon>Liliopsida</taxon>
        <taxon>Poales</taxon>
        <taxon>Poaceae</taxon>
        <taxon>BOP clade</taxon>
        <taxon>Oryzoideae</taxon>
        <taxon>Oryzeae</taxon>
        <taxon>Oryzinae</taxon>
        <taxon>Oryza</taxon>
        <taxon>Oryza sativa</taxon>
    </lineage>
</organism>
<accession>A2WW80</accession>
<dbReference type="AlphaFoldDB" id="A2WW80"/>
<dbReference type="EMBL" id="CM000126">
    <property type="protein sequence ID" value="EAY76226.1"/>
    <property type="molecule type" value="Genomic_DNA"/>
</dbReference>
<gene>
    <name evidence="1" type="ORF">OsI_04162</name>
</gene>
<proteinExistence type="predicted"/>
<protein>
    <submittedName>
        <fullName evidence="1">Uncharacterized protein</fullName>
    </submittedName>
</protein>
<sequence length="69" mass="8070">MATTWSIILWGYERQRQETTGCKSQIGFNSRKSSEIIAVSSLPRVRYFSGQHIDFHHELFYKSVMKTLS</sequence>
<name>A2WW80_ORYSI</name>
<dbReference type="Gramene" id="BGIOSGA004665-TA">
    <property type="protein sequence ID" value="BGIOSGA004665-PA"/>
    <property type="gene ID" value="BGIOSGA004665"/>
</dbReference>
<keyword evidence="2" id="KW-1185">Reference proteome</keyword>
<reference evidence="1 2" key="1">
    <citation type="journal article" date="2005" name="PLoS Biol.">
        <title>The genomes of Oryza sativa: a history of duplications.</title>
        <authorList>
            <person name="Yu J."/>
            <person name="Wang J."/>
            <person name="Lin W."/>
            <person name="Li S."/>
            <person name="Li H."/>
            <person name="Zhou J."/>
            <person name="Ni P."/>
            <person name="Dong W."/>
            <person name="Hu S."/>
            <person name="Zeng C."/>
            <person name="Zhang J."/>
            <person name="Zhang Y."/>
            <person name="Li R."/>
            <person name="Xu Z."/>
            <person name="Li S."/>
            <person name="Li X."/>
            <person name="Zheng H."/>
            <person name="Cong L."/>
            <person name="Lin L."/>
            <person name="Yin J."/>
            <person name="Geng J."/>
            <person name="Li G."/>
            <person name="Shi J."/>
            <person name="Liu J."/>
            <person name="Lv H."/>
            <person name="Li J."/>
            <person name="Wang J."/>
            <person name="Deng Y."/>
            <person name="Ran L."/>
            <person name="Shi X."/>
            <person name="Wang X."/>
            <person name="Wu Q."/>
            <person name="Li C."/>
            <person name="Ren X."/>
            <person name="Wang J."/>
            <person name="Wang X."/>
            <person name="Li D."/>
            <person name="Liu D."/>
            <person name="Zhang X."/>
            <person name="Ji Z."/>
            <person name="Zhao W."/>
            <person name="Sun Y."/>
            <person name="Zhang Z."/>
            <person name="Bao J."/>
            <person name="Han Y."/>
            <person name="Dong L."/>
            <person name="Ji J."/>
            <person name="Chen P."/>
            <person name="Wu S."/>
            <person name="Liu J."/>
            <person name="Xiao Y."/>
            <person name="Bu D."/>
            <person name="Tan J."/>
            <person name="Yang L."/>
            <person name="Ye C."/>
            <person name="Zhang J."/>
            <person name="Xu J."/>
            <person name="Zhou Y."/>
            <person name="Yu Y."/>
            <person name="Zhang B."/>
            <person name="Zhuang S."/>
            <person name="Wei H."/>
            <person name="Liu B."/>
            <person name="Lei M."/>
            <person name="Yu H."/>
            <person name="Li Y."/>
            <person name="Xu H."/>
            <person name="Wei S."/>
            <person name="He X."/>
            <person name="Fang L."/>
            <person name="Zhang Z."/>
            <person name="Zhang Y."/>
            <person name="Huang X."/>
            <person name="Su Z."/>
            <person name="Tong W."/>
            <person name="Li J."/>
            <person name="Tong Z."/>
            <person name="Li S."/>
            <person name="Ye J."/>
            <person name="Wang L."/>
            <person name="Fang L."/>
            <person name="Lei T."/>
            <person name="Chen C."/>
            <person name="Chen H."/>
            <person name="Xu Z."/>
            <person name="Li H."/>
            <person name="Huang H."/>
            <person name="Zhang F."/>
            <person name="Xu H."/>
            <person name="Li N."/>
            <person name="Zhao C."/>
            <person name="Li S."/>
            <person name="Dong L."/>
            <person name="Huang Y."/>
            <person name="Li L."/>
            <person name="Xi Y."/>
            <person name="Qi Q."/>
            <person name="Li W."/>
            <person name="Zhang B."/>
            <person name="Hu W."/>
            <person name="Zhang Y."/>
            <person name="Tian X."/>
            <person name="Jiao Y."/>
            <person name="Liang X."/>
            <person name="Jin J."/>
            <person name="Gao L."/>
            <person name="Zheng W."/>
            <person name="Hao B."/>
            <person name="Liu S."/>
            <person name="Wang W."/>
            <person name="Yuan L."/>
            <person name="Cao M."/>
            <person name="McDermott J."/>
            <person name="Samudrala R."/>
            <person name="Wang J."/>
            <person name="Wong G.K."/>
            <person name="Yang H."/>
        </authorList>
    </citation>
    <scope>NUCLEOTIDE SEQUENCE [LARGE SCALE GENOMIC DNA]</scope>
    <source>
        <strain evidence="2">cv. 93-11</strain>
    </source>
</reference>
<evidence type="ECO:0000313" key="2">
    <source>
        <dbReference type="Proteomes" id="UP000007015"/>
    </source>
</evidence>
<dbReference type="HOGENOM" id="CLU_2780342_0_0_1"/>